<dbReference type="Pfam" id="PF21089">
    <property type="entry name" value="PKS_DH_N"/>
    <property type="match status" value="2"/>
</dbReference>
<dbReference type="Pfam" id="PF00550">
    <property type="entry name" value="PP-binding"/>
    <property type="match status" value="2"/>
</dbReference>
<dbReference type="PROSITE" id="PS00012">
    <property type="entry name" value="PHOSPHOPANTETHEINE"/>
    <property type="match status" value="1"/>
</dbReference>
<dbReference type="InterPro" id="IPR016039">
    <property type="entry name" value="Thiolase-like"/>
</dbReference>
<accession>A0A6P1D022</accession>
<dbReference type="PROSITE" id="PS50075">
    <property type="entry name" value="CARRIER"/>
    <property type="match status" value="2"/>
</dbReference>
<keyword evidence="5" id="KW-0276">Fatty acid metabolism</keyword>
<feature type="domain" description="PKS/mFAS DH" evidence="12">
    <location>
        <begin position="2737"/>
        <end position="3016"/>
    </location>
</feature>
<dbReference type="InterPro" id="IPR049552">
    <property type="entry name" value="PKS_DH_N"/>
</dbReference>
<dbReference type="InterPro" id="IPR036291">
    <property type="entry name" value="NAD(P)-bd_dom_sf"/>
</dbReference>
<evidence type="ECO:0000256" key="2">
    <source>
        <dbReference type="ARBA" id="ARBA00022450"/>
    </source>
</evidence>
<dbReference type="SMART" id="SM00823">
    <property type="entry name" value="PKS_PP"/>
    <property type="match status" value="2"/>
</dbReference>
<feature type="active site" description="Proton acceptor; for dehydratase activity" evidence="9">
    <location>
        <position position="2769"/>
    </location>
</feature>
<keyword evidence="4" id="KW-0808">Transferase</keyword>
<feature type="domain" description="Carrier" evidence="10">
    <location>
        <begin position="1753"/>
        <end position="1828"/>
    </location>
</feature>
<feature type="active site" description="Proton donor; for dehydratase activity" evidence="9">
    <location>
        <position position="2937"/>
    </location>
</feature>
<dbReference type="Gene3D" id="1.10.1200.10">
    <property type="entry name" value="ACP-like"/>
    <property type="match status" value="2"/>
</dbReference>
<keyword evidence="3" id="KW-0597">Phosphoprotein</keyword>
<dbReference type="FunFam" id="1.10.1200.10:FF:000007">
    <property type="entry name" value="Probable polyketide synthase pks17"/>
    <property type="match status" value="2"/>
</dbReference>
<dbReference type="InterPro" id="IPR050091">
    <property type="entry name" value="PKS_NRPS_Biosynth_Enz"/>
</dbReference>
<dbReference type="Gene3D" id="3.40.366.10">
    <property type="entry name" value="Malonyl-Coenzyme A Acyl Carrier Protein, domain 2"/>
    <property type="match status" value="2"/>
</dbReference>
<dbReference type="InterPro" id="IPR006162">
    <property type="entry name" value="Ppantetheine_attach_site"/>
</dbReference>
<dbReference type="SUPFAM" id="SSF52151">
    <property type="entry name" value="FabD/lysophospholipase-like"/>
    <property type="match status" value="2"/>
</dbReference>
<dbReference type="SMART" id="SM01294">
    <property type="entry name" value="PKS_PP_betabranch"/>
    <property type="match status" value="2"/>
</dbReference>
<dbReference type="FunFam" id="3.40.366.10:FF:000002">
    <property type="entry name" value="Probable polyketide synthase 2"/>
    <property type="match status" value="2"/>
</dbReference>
<dbReference type="InterPro" id="IPR036736">
    <property type="entry name" value="ACP-like_sf"/>
</dbReference>
<feature type="region of interest" description="N-terminal hotdog fold" evidence="9">
    <location>
        <begin position="2737"/>
        <end position="2863"/>
    </location>
</feature>
<dbReference type="SUPFAM" id="SSF55048">
    <property type="entry name" value="Probable ACP-binding domain of malonyl-CoA ACP transacylase"/>
    <property type="match status" value="2"/>
</dbReference>
<evidence type="ECO:0000313" key="14">
    <source>
        <dbReference type="Proteomes" id="UP000468928"/>
    </source>
</evidence>
<dbReference type="Pfam" id="PF22953">
    <property type="entry name" value="SpnB_Rossmann"/>
    <property type="match status" value="2"/>
</dbReference>
<dbReference type="GO" id="GO:0004312">
    <property type="term" value="F:fatty acid synthase activity"/>
    <property type="evidence" value="ECO:0007669"/>
    <property type="project" value="TreeGrafter"/>
</dbReference>
<dbReference type="InterPro" id="IPR014031">
    <property type="entry name" value="Ketoacyl_synth_C"/>
</dbReference>
<dbReference type="GO" id="GO:0004315">
    <property type="term" value="F:3-oxoacyl-[acyl-carrier-protein] synthase activity"/>
    <property type="evidence" value="ECO:0007669"/>
    <property type="project" value="InterPro"/>
</dbReference>
<dbReference type="InterPro" id="IPR013968">
    <property type="entry name" value="PKS_KR"/>
</dbReference>
<dbReference type="Proteomes" id="UP000468928">
    <property type="component" value="Unassembled WGS sequence"/>
</dbReference>
<evidence type="ECO:0000259" key="11">
    <source>
        <dbReference type="PROSITE" id="PS52004"/>
    </source>
</evidence>
<dbReference type="Pfam" id="PF14765">
    <property type="entry name" value="PS-DH"/>
    <property type="match status" value="2"/>
</dbReference>
<evidence type="ECO:0000259" key="12">
    <source>
        <dbReference type="PROSITE" id="PS52019"/>
    </source>
</evidence>
<proteinExistence type="predicted"/>
<protein>
    <submittedName>
        <fullName evidence="13">SDR family NAD(P)-dependent oxidoreductase</fullName>
    </submittedName>
</protein>
<dbReference type="PANTHER" id="PTHR43775">
    <property type="entry name" value="FATTY ACID SYNTHASE"/>
    <property type="match status" value="1"/>
</dbReference>
<evidence type="ECO:0000256" key="9">
    <source>
        <dbReference type="PROSITE-ProRule" id="PRU01363"/>
    </source>
</evidence>
<dbReference type="SMART" id="SM00825">
    <property type="entry name" value="PKS_KS"/>
    <property type="match status" value="2"/>
</dbReference>
<feature type="domain" description="Ketosynthase family 3 (KS3)" evidence="11">
    <location>
        <begin position="1845"/>
        <end position="2269"/>
    </location>
</feature>
<dbReference type="InterPro" id="IPR020841">
    <property type="entry name" value="PKS_Beta-ketoAc_synthase_dom"/>
</dbReference>
<dbReference type="SMART" id="SM00826">
    <property type="entry name" value="PKS_DH"/>
    <property type="match status" value="2"/>
</dbReference>
<dbReference type="InterPro" id="IPR049551">
    <property type="entry name" value="PKS_DH_C"/>
</dbReference>
<dbReference type="SUPFAM" id="SSF47336">
    <property type="entry name" value="ACP-like"/>
    <property type="match status" value="2"/>
</dbReference>
<dbReference type="PANTHER" id="PTHR43775:SF51">
    <property type="entry name" value="INACTIVE PHENOLPHTHIOCEROL SYNTHESIS POLYKETIDE SYNTHASE TYPE I PKS1-RELATED"/>
    <property type="match status" value="1"/>
</dbReference>
<dbReference type="SUPFAM" id="SSF51735">
    <property type="entry name" value="NAD(P)-binding Rossmann-fold domains"/>
    <property type="match status" value="4"/>
</dbReference>
<dbReference type="CDD" id="cd08956">
    <property type="entry name" value="KR_3_FAS_SDR_x"/>
    <property type="match status" value="2"/>
</dbReference>
<feature type="active site" description="Proton acceptor; for dehydratase activity" evidence="9">
    <location>
        <position position="996"/>
    </location>
</feature>
<dbReference type="Gene3D" id="3.30.70.3290">
    <property type="match status" value="2"/>
</dbReference>
<keyword evidence="6" id="KW-0443">Lipid metabolism</keyword>
<dbReference type="Pfam" id="PF22621">
    <property type="entry name" value="CurL-like_PKS_C"/>
    <property type="match status" value="1"/>
</dbReference>
<keyword evidence="7" id="KW-0511">Multifunctional enzyme</keyword>
<feature type="domain" description="Carrier" evidence="10">
    <location>
        <begin position="3497"/>
        <end position="3572"/>
    </location>
</feature>
<comment type="caution">
    <text evidence="13">The sequence shown here is derived from an EMBL/GenBank/DDBJ whole genome shotgun (WGS) entry which is preliminary data.</text>
</comment>
<evidence type="ECO:0000256" key="4">
    <source>
        <dbReference type="ARBA" id="ARBA00022679"/>
    </source>
</evidence>
<dbReference type="SMART" id="SM00822">
    <property type="entry name" value="PKS_KR"/>
    <property type="match status" value="2"/>
</dbReference>
<dbReference type="Pfam" id="PF16197">
    <property type="entry name" value="KAsynt_C_assoc"/>
    <property type="match status" value="1"/>
</dbReference>
<feature type="region of interest" description="C-terminal hotdog fold" evidence="9">
    <location>
        <begin position="2876"/>
        <end position="3016"/>
    </location>
</feature>
<dbReference type="InterPro" id="IPR016035">
    <property type="entry name" value="Acyl_Trfase/lysoPLipase"/>
</dbReference>
<dbReference type="InterPro" id="IPR014030">
    <property type="entry name" value="Ketoacyl_synth_N"/>
</dbReference>
<dbReference type="FunFam" id="3.40.47.10:FF:000019">
    <property type="entry name" value="Polyketide synthase type I"/>
    <property type="match status" value="2"/>
</dbReference>
<dbReference type="Pfam" id="PF00698">
    <property type="entry name" value="Acyl_transf_1"/>
    <property type="match status" value="2"/>
</dbReference>
<dbReference type="SUPFAM" id="SSF53901">
    <property type="entry name" value="Thiolase-like"/>
    <property type="match status" value="2"/>
</dbReference>
<dbReference type="SMART" id="SM00827">
    <property type="entry name" value="PKS_AT"/>
    <property type="match status" value="2"/>
</dbReference>
<dbReference type="InterPro" id="IPR001227">
    <property type="entry name" value="Ac_transferase_dom_sf"/>
</dbReference>
<evidence type="ECO:0000256" key="8">
    <source>
        <dbReference type="ARBA" id="ARBA00023315"/>
    </source>
</evidence>
<feature type="region of interest" description="C-terminal hotdog fold" evidence="9">
    <location>
        <begin position="1102"/>
        <end position="1242"/>
    </location>
</feature>
<evidence type="ECO:0000256" key="6">
    <source>
        <dbReference type="ARBA" id="ARBA00023098"/>
    </source>
</evidence>
<dbReference type="GO" id="GO:0031177">
    <property type="term" value="F:phosphopantetheine binding"/>
    <property type="evidence" value="ECO:0007669"/>
    <property type="project" value="InterPro"/>
</dbReference>
<evidence type="ECO:0000256" key="7">
    <source>
        <dbReference type="ARBA" id="ARBA00023268"/>
    </source>
</evidence>
<dbReference type="Pfam" id="PF00109">
    <property type="entry name" value="ketoacyl-synt"/>
    <property type="match status" value="2"/>
</dbReference>
<dbReference type="InterPro" id="IPR016036">
    <property type="entry name" value="Malonyl_transacylase_ACP-bd"/>
</dbReference>
<evidence type="ECO:0000256" key="1">
    <source>
        <dbReference type="ARBA" id="ARBA00005189"/>
    </source>
</evidence>
<dbReference type="Gene3D" id="3.10.129.110">
    <property type="entry name" value="Polyketide synthase dehydratase"/>
    <property type="match status" value="2"/>
</dbReference>
<evidence type="ECO:0000256" key="5">
    <source>
        <dbReference type="ARBA" id="ARBA00022832"/>
    </source>
</evidence>
<feature type="region of interest" description="N-terminal hotdog fold" evidence="9">
    <location>
        <begin position="964"/>
        <end position="1090"/>
    </location>
</feature>
<organism evidence="13 14">
    <name type="scientific">Nocardia cyriacigeorgica</name>
    <dbReference type="NCBI Taxonomy" id="135487"/>
    <lineage>
        <taxon>Bacteria</taxon>
        <taxon>Bacillati</taxon>
        <taxon>Actinomycetota</taxon>
        <taxon>Actinomycetes</taxon>
        <taxon>Mycobacteriales</taxon>
        <taxon>Nocardiaceae</taxon>
        <taxon>Nocardia</taxon>
    </lineage>
</organism>
<feature type="active site" description="Proton donor; for dehydratase activity" evidence="9">
    <location>
        <position position="1163"/>
    </location>
</feature>
<dbReference type="Pfam" id="PF02801">
    <property type="entry name" value="Ketoacyl-synt_C"/>
    <property type="match status" value="2"/>
</dbReference>
<dbReference type="PROSITE" id="PS00606">
    <property type="entry name" value="KS3_1"/>
    <property type="match status" value="2"/>
</dbReference>
<dbReference type="EMBL" id="JAAGUZ010000001">
    <property type="protein sequence ID" value="NEW42934.1"/>
    <property type="molecule type" value="Genomic_DNA"/>
</dbReference>
<evidence type="ECO:0000313" key="13">
    <source>
        <dbReference type="EMBL" id="NEW42934.1"/>
    </source>
</evidence>
<dbReference type="InterPro" id="IPR014043">
    <property type="entry name" value="Acyl_transferase_dom"/>
</dbReference>
<dbReference type="InterPro" id="IPR049900">
    <property type="entry name" value="PKS_mFAS_DH"/>
</dbReference>
<name>A0A6P1D022_9NOCA</name>
<dbReference type="InterPro" id="IPR020807">
    <property type="entry name" value="PKS_DH"/>
</dbReference>
<dbReference type="Pfam" id="PF08659">
    <property type="entry name" value="KR"/>
    <property type="match status" value="2"/>
</dbReference>
<evidence type="ECO:0000259" key="10">
    <source>
        <dbReference type="PROSITE" id="PS50075"/>
    </source>
</evidence>
<dbReference type="InterPro" id="IPR042104">
    <property type="entry name" value="PKS_dehydratase_sf"/>
</dbReference>
<dbReference type="CDD" id="cd00833">
    <property type="entry name" value="PKS"/>
    <property type="match status" value="2"/>
</dbReference>
<evidence type="ECO:0000256" key="3">
    <source>
        <dbReference type="ARBA" id="ARBA00022553"/>
    </source>
</evidence>
<reference evidence="13 14" key="1">
    <citation type="submission" date="2020-01" db="EMBL/GenBank/DDBJ databases">
        <title>Genetics and antimicrobial susceptibilities of Nocardia species isolated from the soil; a comparison with species isolated from humans.</title>
        <authorList>
            <person name="Carrasco G."/>
            <person name="Monzon S."/>
            <person name="Sansegundo M."/>
            <person name="Garcia E."/>
            <person name="Garrido N."/>
            <person name="Medina M.J."/>
            <person name="Villalon P."/>
            <person name="Ramirez-Arocha A.C."/>
            <person name="Jimenez P."/>
            <person name="Cuesta I."/>
            <person name="Valdezate S."/>
        </authorList>
    </citation>
    <scope>NUCLEOTIDE SEQUENCE [LARGE SCALE GENOMIC DNA]</scope>
    <source>
        <strain evidence="13 14">CNM20110639</strain>
    </source>
</reference>
<feature type="domain" description="PKS/mFAS DH" evidence="12">
    <location>
        <begin position="964"/>
        <end position="1242"/>
    </location>
</feature>
<dbReference type="InterPro" id="IPR020806">
    <property type="entry name" value="PKS_PP-bd"/>
</dbReference>
<feature type="domain" description="Ketosynthase family 3 (KS3)" evidence="11">
    <location>
        <begin position="35"/>
        <end position="461"/>
    </location>
</feature>
<dbReference type="PROSITE" id="PS52019">
    <property type="entry name" value="PKS_MFAS_DH"/>
    <property type="match status" value="2"/>
</dbReference>
<dbReference type="InterPro" id="IPR009081">
    <property type="entry name" value="PP-bd_ACP"/>
</dbReference>
<dbReference type="InterPro" id="IPR032821">
    <property type="entry name" value="PKS_assoc"/>
</dbReference>
<dbReference type="InterPro" id="IPR057326">
    <property type="entry name" value="KR_dom"/>
</dbReference>
<keyword evidence="8" id="KW-0012">Acyltransferase</keyword>
<keyword evidence="2" id="KW-0596">Phosphopantetheine</keyword>
<dbReference type="InterPro" id="IPR018201">
    <property type="entry name" value="Ketoacyl_synth_AS"/>
</dbReference>
<sequence>MSTDNEERLTRYLRKVTGDLRSANKHIQDLEERAREPIAIVGMSCRYPGGVENPAQLWDLVASGTDAVGGFPTDRGWDLERLYDPDPGVPNTVYTREGGFLYSAAEFDAGFFGIGPREAAVMDPQQRLMLEASWEAIEDAGIDPVSLRGSETGVFTGVIHQHYGPRVGSPALSAEAEGHVYMGVANCVVAGRVSYTLGFKGPAMSVDTACSSSLVAVHLACQALRQGEATLALAGGVTVMSDPALLIAFARQQGLAPDARCKAFAAAADGTGFAEGLGVLVLERLSDARRLGHTVLAVIRGSAVNQDGASKGLTAPNGPSQERVIAQALASAGLSPADVDAVEAHGTGTMLGDPIEARALISAYGRERDTPLWLGSLKSNIGHTSAAAGVGGVIKMVQAMRHGVLPKTLHVDAPTPHVDWSAGTVRLLTEAQPWSAGERVRRTSVSSFGASGTNAHLVLEESPADPVVAEQQGSEADAPRATAAEPLTVRGPGTATPATVQDVVPWLVSAKSAAALRAQADRLRQRLMSDPDADIWDVAHTLSTARARLDWRGAVVGRDRAELVAGLAALADESPADRSGVVRGVVGTGRTAFLFTGQGAQRPGMGRELYAAFPVFAAALDEVCAQFDAVPGRGAAPSLREVMFADDTALLDRTEFTQPALFAFEVALYRLVESFGVTADVLLGHSIGELVAAYVAGVWSLPDACALVAARGRLMGALPTGGAMLAVSIAEDEANALVRDHDDRVSVAAVNGPSAIVLSGDTEVVDDIERLLGERGHKTTRLRVSHAFHSARMEPMLAEFRSVAAGLTYRMPTLPIVSNVTGEPAEQELTDPEYWVRQVRSAVRFAPGIRALTDSGVRRFLELGPDAVLAAMTRRCLAEEPDIDARSVVAATARRGTDESTQFTAFLATAFAAGLTVDWRPVFESRSPQRIALPTYAFQRARYWLPAGGDQGDVRRAGLLPLEHPLLGAAISVAGKDEWLFTGSLSTRSQSWIADHTVFDGVLFPGTGFVELALAVGARVGAEVVDELVLESPLRLDEGAEAAVQIRVEAPEAGGRRRFVVASRVTDAGTGEESDITHAHGILAPVGEIDPPDTGAELPAPDYAASGSSLYDELAALGLGYGPAFQGVRQRWQDGDDLVAEVSMAADTGTDAARFGIHPALLDAALHAAVPAMTTDLPPDHVPLPFSFNGVRLFRPGAAAVRVRLRRNGSDGMRLETVDASGAPVLTVDTLRARPVSSRALRDDRSADRRRLYEISWIPVESGARGGSSARRFAAAGSSSAPGFGDTYPDPGAVLEAIAERGPAAGAVRPTGSAAVATTAAAVADGTATDAAAEPSRFDAVVWFADEIGATASSTPESVHSSVHTALTIIRAWLRAPATQDTRLVVVTRGAAGLPGETPAPAAAAALGLLRSAQSEHPGRILLIDSDIDSAVTPDVVSAALDADEAQFAVRAGALLVPRLTRSDAPAPAPDFGIGSGTVLITGGTGGLGALVARHLAEAHGARDLVLVSRRGEQAGGVAALVAELAEQGARTRVLACDVSDRAAVARLLDDIADGPGLTAVVHAAGILADGTIETLTPDQIDRVLAAKADAALHLHELTLDQNLSAFILFSSIAGILGSPGQGNYASANSVLDALARHRAAAGLPVTSVAWGPWSPAGGMTAELGAADLARLSRMGVRPLAHTDGLALFDLAVGTGRPCTAAIDADTAALSVQARAGLLAPLLRALVPAARRSEGGGDLARRLAAATPDKHDGIVLAFVRDQVAAVLGHPSGELIDADKAFSELGFDSLGAVEFRNRLAEATSLRLPSTLAFDYPTSSALAAYLRTRVAGSAANTGGVRRRARADEPIAIVGMACRYPGGVESADGLWDLVSSGTDAISEFPADRDWPLDRLFHPDPDHPGTSYAREGGFLTNAADFDAAFFGIGPREAIAMDPQQRLLLEVSWEALEHAGIDPTSLRGSDTGVYTGVMYTDYETVARAAGSEVEGYLATGAASSVVSGRVAYALGLEGPALTVDTACSSSLVALHVACRALRQGESSLALVGGATVMSTPTLFVDFSRQRGLAPDGRSKAFSASADGVAWSEGAAVLVVERLSDAQRLGHNVLAVVRGTAINQDGASNGLTAPNGPSQERVIAAALADAGLEPAQVDVVEAHGTGTALGDPIEAQALIAAYGQNRDRPLRIGALKSNIGHTQAASGVGGVIKMVQALRHETLPRTLHVDALSPHVDWSAGAVRVLTEAEPWPAGRQVRRAGVSSFGISGTNAHVIVEQAPDQITEPEPATTGPHPEVVPLVISAKSEHALRGQAGRLRSWLAGHPEADPWTMVRTLLDSRALLDRRAVVVGSGRDELLAGLAALAAGTSSASVVTGVPRIGTTAFLFTGQGAQRQGMGAALSVAFPVFAAALDGVCAEFDPLLGRSLRAVMFTDPEDELGRTEWTQPALFAFEVAMFRLLASFGAAPDVLAGHSIGELAAAYVAGVWSLPDACALVAARGRLMGALPPGGAMLAAAITEAEASAVIAEYYGRVSLAAVNGPASVVLSGAADALAEIGGQLTDTGRKNTRLQVSHAFHSALMEPMLDEFRSVATGLTYREPSIPIVSTVTGAPAGTELLDPEYWVAQVRECVRFAPSVDTLSASGVRRFVEVGPDAALAAMTTECLAEHSEGAAKSMTVASSRRSTDEVVQFVSALAHLLTAGLPVDLRQLAAGRATGRAQLPTYAFQHQRFWVRPAAEPVTGTFGHPLTANAVQLAGRDEWLFTGRFSVRTQPWIADHAVFGSVVLPGAAFVESALAAGAHLDLDTVEELLLEAPLVLDGTTAVELQLTVEALDDEGRRAFTIHSRPAPDSTDPTPWVLHARGVLAAAANSTPARPDPAWPPAEAEQPDHRSLYDRLAQLGFDYGPAFQGVTGIWRHDDRTFAEVSLDDAVRGSAAAFGMHPALLDACLHAGVEELIDELPAGQLPLPFAFTGVRLWRSGTEAVRVRLIRHSGGQLGIEAVDHSGSPVLSVDAVRARPIDADLLSGARAAGRRTTPLHLQWIESALPAVSPGAAGVVATLGSVRVGGIAHSYADTAELVAAESVPDVIIWSLADLGDMPSPERAAAVRSSVRTAWMGLRSWLSAERLADTRLVVATRRAVGLLPGESVGPAMAAVAGLVRSAQSEHPGRIVLLDHDGELSGDLVRRVLDSAQAQVAVRDTSMFVPRLVEGRAPEPTEPSAAFGSGTVLITGGTTGLGAVMARHLVAAHGVRHLLLVSRRGPATPGAAELAAELTAAGAETRVAACDIGDRASVATVLASIGTEHPLTAVLHSAGLVDDATIEKLTPEQLDRVLIPKVDGASHLDELTRGHDLAAFVVFSSIAAMFGAAGQGNYAAANSYLDGLAHARRAEGLPALSVAWGPWHQDVGMTGALDRSAVTRLERSGVKVLDTAAGVALLDAALAADEAVAACVEFDRTALSAQARAGLLPEMLDGLVPVRARRAAGAGATGAELAARLAATPAEERDELLLGLVREHAAAVLGYPSAAAIDPETPFNDMGFDSLGSVELRNRLAEAAGTKLPSTLVFDYPTATTVATFLRSRLEVAPAASAADEQIAALRTLFASLSATGDKERLAARIRATLSEAVAEPAPAVRSDRAAVEAAGVDELFALIDQQITAP</sequence>
<dbReference type="Gene3D" id="3.40.47.10">
    <property type="match status" value="2"/>
</dbReference>
<comment type="pathway">
    <text evidence="1">Lipid metabolism.</text>
</comment>
<gene>
    <name evidence="13" type="ORF">GV789_00435</name>
</gene>
<dbReference type="GO" id="GO:0006633">
    <property type="term" value="P:fatty acid biosynthetic process"/>
    <property type="evidence" value="ECO:0007669"/>
    <property type="project" value="InterPro"/>
</dbReference>
<dbReference type="PROSITE" id="PS52004">
    <property type="entry name" value="KS3_2"/>
    <property type="match status" value="2"/>
</dbReference>
<dbReference type="Gene3D" id="3.40.50.720">
    <property type="entry name" value="NAD(P)-binding Rossmann-like Domain"/>
    <property type="match status" value="2"/>
</dbReference>
<dbReference type="InterPro" id="IPR055123">
    <property type="entry name" value="SpnB-like_Rossmann"/>
</dbReference>